<feature type="region of interest" description="Disordered" evidence="1">
    <location>
        <begin position="663"/>
        <end position="704"/>
    </location>
</feature>
<feature type="compositionally biased region" description="Polar residues" evidence="1">
    <location>
        <begin position="311"/>
        <end position="323"/>
    </location>
</feature>
<sequence>MDRSTYSRSGSGWESKLSKYYRDRSNSYKPKRDTIYVNGERQYVNTYNSMTDSPASPFKRNYVLMNASPDGMLHVSRRASASHDWSPRFLSTNFSGHGSYTPKRCQSTMDLRRSETYTSAEDLRYHTVRKAGSCDNIFAREHYLSPGPRSESGLSVSDIDSIFFEDDVQSQSSIGSADRSFCYSESDYERLESINEDEVMEDSSNLGSGSYSQTKSARFSHLSQGLVDPKVLTKELLKLKELRENRWKSKHKDVEAYIANNYPSKRNISSTSHDSCLGESIRTDSERSDFVDSGNISADNRSHMSSRRRLTYSTDSQLSTGSSDLRKSRGRSDGEDEFLTKSIETTYINNMPGIYEQEKGAGRLGAFYSRNVRQDVTTENTEKSQVNTKSDDEFVTTSIETTYINNMPGIYEHEKDKGAAGLGAFYSRNACEDITTENTEKSQVNTEGDDEFVTTSIETTYVNRLPGVYEHEKRKQEGGWGVYNRENIHKEVTTETATINNNNEGQNKENITVIDTTYFHNNNGVDFNYKKSKQNESSDSEYTKTCVETVSFTDENKQLDNFDFNSQQKIKLDEDDELRMSQHTIYVSQNNTQMDEEENEEKIEIKDIESSAVEIIHSGDQSFHLLDESSITSSRRGSSQFVINEQTEIRDNLTQISGENLFTTDTHGVNNFTRSETKDSVNLNRAERHSSRHKSSQSLITTTQVRDVLADDRSDHNTNSHHYLIIDEKPADDSSTKTTVVYNQSEASSRDQPSTSVKTQQLVRNDDNYDEYVLKGKKQVSNASQADDSRRSQWNSSEWIKTETVVTEYQDVNEGNSRTDEKITTQTVEKNQSSNINKQENIIQDYRQDWIIEDKNYAEIDENSTTEEEHFCDQLKHFERVDTSVIEIVKKDIVEVGVDHQESFITEEPSKVKRCTSEDEISTHIYSDKVTNTVNKKGHQKNTTQPAERFIDRTENIISQSYEKLIVPQNTITHQLKEEVFTLSSSSHLNNNVLRTDKTITTKADYSQDKEEEITDVSGNMDDQREFNRSEETRNVYEEEIYDNPEDFKTVQRSGVKISVVKNQNPILTRYKMQTISEQEEVNFSSMENLHESKNIAEVRHSNGIEISKMQKHGMNISEFRVSQQRHSGFDQNVSVSNIQDVNTCEIEDVTQKSHFAQSHNTLISQTTVNFSSIHRLSPLPSPNHRNGAKSFDVSNLNDSKEITFPIPSENISSEKETIHHRNLTLGEQGNENMGKSFQFVRDRTPSPEEWVTRNEVVEIREHHIGVTETESRWDRSTESININDISFISDTSSIYQASCSAEVNDIEESGYDTYPFMEHAESDFLNISCDSSSTYSAVCTAEVNVEIPGDEEVNHLSSSQNVSILSPTSEISDTESGYYTLTRSGKGVLARQDTSEDMTSYMNEDPNSTVYKTQMFGEMSEPSTGSVHLERALSTEDMTSFVETSTPLQKSCYESSLTESVTIGPTMNRVNSQEDFTSFAATHNLQDLVEFSEQLALQFQEFEEQTFTQIENNELVTTNVYNIEAAAEISSENLETESVASIEQMKVTKTEYFDSTDDLTGFIEYEVDSDVTLTSPELKYLNVDVGGTLQRASSTENLSRSIMTEEVATLRKQSVDHMGIDEGACIGVGRVNSSEDITSFENGLNTTEKMRSSNRKMGIDDGARIGIRRVNSTEDITSFEKELNTTQKMRSANGKMGIDDSARIGIRRVNSTEDITSFEKDLNTTENMRSTDRNMGIDDGARIGIRRVNSTEDITSFEQDRNITEKSQTGEQHHTILQHAQSLKQQNENTTEEEWTTTTETTFIYDGTNVQYADDELQQRLDRAEEDYTSSKQTTCVTEKDETVDEEADDFSESVETTYIYDGGNNRYEEDSRNRNEEHWTTTTETVVETTEWNQQREDEVHRRVENKQDNDAEDYSSSVQTTYITDVHEQIDESESTKEDVEDICTSVETTYIYDGGDTKHEGQERRRAEEHWTTTTETTTELTSWDQQNQESLQNDREEWRTETQSYDITGQTTKAESYEDEEANIQKCESEIRTRILLENRVSTEDAMRQSVTEQWTENVETFDVHSSSQTLEERLYGMITSESGIDHSEQFETLVDKDRNKIQMFIIYQDFTQMRERARLKKELALLSEQFEHLENSKIIDRSEQLLKINSFLDSFLLNLKITENLQIFKSKLEKVKHVETVHYYRDNTEMYQQMEKFSDLIRDLELDGMDLRLNIKLIYCLKFLKTKTLDAQFDSLCDFVCLESQKEDMELLQNHLCLTKNGNFGSRRLLKYLQRGFSQDMKTIWKPKIRNKLQPVGEDTELSFDETIDKLNCSDQNEPCCEFHRSDKESCAAFDLWSNSESVSETGLMNQKISRTGIIS</sequence>
<feature type="region of interest" description="Disordered" evidence="1">
    <location>
        <begin position="725"/>
        <end position="764"/>
    </location>
</feature>
<reference evidence="2 3" key="1">
    <citation type="submission" date="2024-01" db="EMBL/GenBank/DDBJ databases">
        <title>The genome of the rayed Mediterranean limpet Patella caerulea (Linnaeus, 1758).</title>
        <authorList>
            <person name="Anh-Thu Weber A."/>
            <person name="Halstead-Nussloch G."/>
        </authorList>
    </citation>
    <scope>NUCLEOTIDE SEQUENCE [LARGE SCALE GENOMIC DNA]</scope>
    <source>
        <strain evidence="2">AATW-2023a</strain>
        <tissue evidence="2">Whole specimen</tissue>
    </source>
</reference>
<feature type="compositionally biased region" description="Basic and acidic residues" evidence="1">
    <location>
        <begin position="281"/>
        <end position="290"/>
    </location>
</feature>
<evidence type="ECO:0000313" key="3">
    <source>
        <dbReference type="Proteomes" id="UP001347796"/>
    </source>
</evidence>
<comment type="caution">
    <text evidence="2">The sequence shown here is derived from an EMBL/GenBank/DDBJ whole genome shotgun (WGS) entry which is preliminary data.</text>
</comment>
<feature type="compositionally biased region" description="Basic and acidic residues" evidence="1">
    <location>
        <begin position="725"/>
        <end position="735"/>
    </location>
</feature>
<evidence type="ECO:0000256" key="1">
    <source>
        <dbReference type="SAM" id="MobiDB-lite"/>
    </source>
</evidence>
<accession>A0AAN8JJW9</accession>
<organism evidence="2 3">
    <name type="scientific">Patella caerulea</name>
    <name type="common">Rayed Mediterranean limpet</name>
    <dbReference type="NCBI Taxonomy" id="87958"/>
    <lineage>
        <taxon>Eukaryota</taxon>
        <taxon>Metazoa</taxon>
        <taxon>Spiralia</taxon>
        <taxon>Lophotrochozoa</taxon>
        <taxon>Mollusca</taxon>
        <taxon>Gastropoda</taxon>
        <taxon>Patellogastropoda</taxon>
        <taxon>Patelloidea</taxon>
        <taxon>Patellidae</taxon>
        <taxon>Patella</taxon>
    </lineage>
</organism>
<feature type="compositionally biased region" description="Basic and acidic residues" evidence="1">
    <location>
        <begin position="675"/>
        <end position="689"/>
    </location>
</feature>
<feature type="compositionally biased region" description="Low complexity" evidence="1">
    <location>
        <begin position="1882"/>
        <end position="1894"/>
    </location>
</feature>
<keyword evidence="3" id="KW-1185">Reference proteome</keyword>
<feature type="compositionally biased region" description="Basic and acidic residues" evidence="1">
    <location>
        <begin position="324"/>
        <end position="333"/>
    </location>
</feature>
<feature type="compositionally biased region" description="Basic and acidic residues" evidence="1">
    <location>
        <begin position="1896"/>
        <end position="1912"/>
    </location>
</feature>
<feature type="compositionally biased region" description="Polar residues" evidence="1">
    <location>
        <begin position="736"/>
        <end position="763"/>
    </location>
</feature>
<feature type="compositionally biased region" description="Basic and acidic residues" evidence="1">
    <location>
        <begin position="1959"/>
        <end position="1975"/>
    </location>
</feature>
<feature type="compositionally biased region" description="Polar residues" evidence="1">
    <location>
        <begin position="264"/>
        <end position="274"/>
    </location>
</feature>
<name>A0AAN8JJW9_PATCE</name>
<dbReference type="EMBL" id="JAZGQO010000010">
    <property type="protein sequence ID" value="KAK6175238.1"/>
    <property type="molecule type" value="Genomic_DNA"/>
</dbReference>
<proteinExistence type="predicted"/>
<feature type="region of interest" description="Disordered" evidence="1">
    <location>
        <begin position="1957"/>
        <end position="1982"/>
    </location>
</feature>
<feature type="compositionally biased region" description="Basic and acidic residues" evidence="1">
    <location>
        <begin position="1868"/>
        <end position="1881"/>
    </location>
</feature>
<feature type="compositionally biased region" description="Acidic residues" evidence="1">
    <location>
        <begin position="1843"/>
        <end position="1854"/>
    </location>
</feature>
<feature type="region of interest" description="Disordered" evidence="1">
    <location>
        <begin position="264"/>
        <end position="335"/>
    </location>
</feature>
<feature type="region of interest" description="Disordered" evidence="1">
    <location>
        <begin position="1825"/>
        <end position="1919"/>
    </location>
</feature>
<gene>
    <name evidence="2" type="ORF">SNE40_013744</name>
</gene>
<evidence type="ECO:0000313" key="2">
    <source>
        <dbReference type="EMBL" id="KAK6175238.1"/>
    </source>
</evidence>
<dbReference type="Proteomes" id="UP001347796">
    <property type="component" value="Unassembled WGS sequence"/>
</dbReference>
<feature type="compositionally biased region" description="Polar residues" evidence="1">
    <location>
        <begin position="663"/>
        <end position="674"/>
    </location>
</feature>
<protein>
    <submittedName>
        <fullName evidence="2">Uncharacterized protein</fullName>
    </submittedName>
</protein>